<sequence>MRKWPLTESYAPQLDARYITGKQNHEVVLSVAPGGKKATSVSWWVAECVSSLLRISVNILYYSHFCLFQPRAGSNCRLLHFVRNYQVNEWSSGLYGSRR</sequence>
<evidence type="ECO:0000313" key="2">
    <source>
        <dbReference type="Proteomes" id="UP001202328"/>
    </source>
</evidence>
<gene>
    <name evidence="1" type="ORF">MKW98_023366</name>
</gene>
<protein>
    <submittedName>
        <fullName evidence="1">Uncharacterized protein</fullName>
    </submittedName>
</protein>
<evidence type="ECO:0000313" key="1">
    <source>
        <dbReference type="EMBL" id="KAI3927765.1"/>
    </source>
</evidence>
<reference evidence="1" key="1">
    <citation type="submission" date="2022-04" db="EMBL/GenBank/DDBJ databases">
        <title>A functionally conserved STORR gene fusion in Papaver species that diverged 16.8 million years ago.</title>
        <authorList>
            <person name="Catania T."/>
        </authorList>
    </citation>
    <scope>NUCLEOTIDE SEQUENCE</scope>
    <source>
        <strain evidence="1">S-188037</strain>
    </source>
</reference>
<accession>A0AAD4SZU7</accession>
<comment type="caution">
    <text evidence="1">The sequence shown here is derived from an EMBL/GenBank/DDBJ whole genome shotgun (WGS) entry which is preliminary data.</text>
</comment>
<dbReference type="EMBL" id="JAJJMB010007708">
    <property type="protein sequence ID" value="KAI3927765.1"/>
    <property type="molecule type" value="Genomic_DNA"/>
</dbReference>
<keyword evidence="2" id="KW-1185">Reference proteome</keyword>
<proteinExistence type="predicted"/>
<dbReference type="AlphaFoldDB" id="A0AAD4SZU7"/>
<organism evidence="1 2">
    <name type="scientific">Papaver atlanticum</name>
    <dbReference type="NCBI Taxonomy" id="357466"/>
    <lineage>
        <taxon>Eukaryota</taxon>
        <taxon>Viridiplantae</taxon>
        <taxon>Streptophyta</taxon>
        <taxon>Embryophyta</taxon>
        <taxon>Tracheophyta</taxon>
        <taxon>Spermatophyta</taxon>
        <taxon>Magnoliopsida</taxon>
        <taxon>Ranunculales</taxon>
        <taxon>Papaveraceae</taxon>
        <taxon>Papaveroideae</taxon>
        <taxon>Papaver</taxon>
    </lineage>
</organism>
<name>A0AAD4SZU7_9MAGN</name>
<dbReference type="Proteomes" id="UP001202328">
    <property type="component" value="Unassembled WGS sequence"/>
</dbReference>